<accession>A0ACD5DDX6</accession>
<organism evidence="1 2">
    <name type="scientific">Lentilactobacillus terminaliae</name>
    <dbReference type="NCBI Taxonomy" id="3003483"/>
    <lineage>
        <taxon>Bacteria</taxon>
        <taxon>Bacillati</taxon>
        <taxon>Bacillota</taxon>
        <taxon>Bacilli</taxon>
        <taxon>Lactobacillales</taxon>
        <taxon>Lactobacillaceae</taxon>
        <taxon>Lentilactobacillus</taxon>
    </lineage>
</organism>
<protein>
    <submittedName>
        <fullName evidence="1">Uncharacterized protein</fullName>
    </submittedName>
</protein>
<gene>
    <name evidence="1" type="ORF">O0236_008455</name>
</gene>
<name>A0ACD5DDX6_9LACO</name>
<dbReference type="EMBL" id="CP168151">
    <property type="protein sequence ID" value="XFD39421.1"/>
    <property type="molecule type" value="Genomic_DNA"/>
</dbReference>
<dbReference type="Proteomes" id="UP001149860">
    <property type="component" value="Chromosome"/>
</dbReference>
<evidence type="ECO:0000313" key="2">
    <source>
        <dbReference type="Proteomes" id="UP001149860"/>
    </source>
</evidence>
<reference evidence="1" key="1">
    <citation type="submission" date="2024-08" db="EMBL/GenBank/DDBJ databases">
        <title>Lentilactobacillus sp. nov., isolated from tree bark.</title>
        <authorList>
            <person name="Phuengjayaem S."/>
            <person name="Tanasupawat S."/>
        </authorList>
    </citation>
    <scope>NUCLEOTIDE SEQUENCE</scope>
    <source>
        <strain evidence="1">SPB1-3</strain>
    </source>
</reference>
<sequence>MKLSKIVAAATLALVLTGCSTNQSKQTKNYQSDSKTQLNSKAPSSSSKSDNHFMSLTQQLSKKFNNTLLPQTSGLTNDHTVNAKETGNSNNLKIVYTLDNHALPLNSNKISNNTYATLTKKTYTNSSAAKESINFQPASSTEGLPKINLGHSITGRTQSGAGQEYISWNEGRWSISVHGSRVNHTNPKFTAVSAVNMFEKYSLPAPETLGTVALFAGDTTGLNQTITFQKGSVVYTLKANSASAGIKMAASMK</sequence>
<proteinExistence type="predicted"/>
<evidence type="ECO:0000313" key="1">
    <source>
        <dbReference type="EMBL" id="XFD39421.1"/>
    </source>
</evidence>
<keyword evidence="2" id="KW-1185">Reference proteome</keyword>